<feature type="coiled-coil region" evidence="2">
    <location>
        <begin position="574"/>
        <end position="634"/>
    </location>
</feature>
<reference evidence="7" key="1">
    <citation type="submission" date="2016-04" db="UniProtKB">
        <authorList>
            <consortium name="WormBaseParasite"/>
        </authorList>
    </citation>
    <scope>IDENTIFICATION</scope>
</reference>
<keyword evidence="1 2" id="KW-0175">Coiled coil</keyword>
<sequence length="1823" mass="214341">MERSTTMEQEDNDSAVLDLAASDMDSGKSFELFDGDIVDILMEPIVNSIPTTSRAVLPSDTSEVPSDLNKCRTRIDATVQQQKRNRHVLAALNSQISKYRQKAAQTNAELVAGSTNEERDALQSSNLLTTNSLETNRIEQTNVGIGGATRSLMASNALFNPSVQRHNVDAMQSASSTEVVFEQLMVEQMRSYTLEDMNEMLRDKAQLAVQANASLRQDLLRASEELKRLSDEYNLLYRQSNRKTQLLNVQNDRIRELWSMCNTIKRKMRDLNRETEHDLERQKTEFVRCANNMERAVQQFEFKRQQQQHQQQQHQYENETEDTAFENLLKDYEKIVVRNMKLEHEESENVKKIMQMELSLKRSDDERGTLRDSIKKIHQMPELVEARGRRARSVSPGERLIRAFCVFLHHPNKLVLLYEYFGIIKGRVYFRDVGYISSFDTVRLIRNALQNRDDEMRLMKRNVDDLTEQIENFKRQLSKCEDARRSADELANDLRKQLQNITREKDAIDRAHRHVCQKNERLDAERIEANETVMKLREEIAELNRFANIILDSFVIFSVICMWRTHQTVLDEMLKKQQDEIDKRRREYNDLIDENDRENVSRISKLRNEIENWRLDLEKHKEQLRIALADASTERRRVKDIEIIVEDLRKVEKDQLLEIGELKQTVEKQKLEIIDMEKQHTELNSKITQNDITINKMKSEKDALTAEKLSLTEQIAMLRSELLQKNGLVERLQIIQNESSSKIDELKIQLETYERNAIHAKDSLAELEAKLSAANDHISAIESERLIDKEQLEKCHYDIALLREERNQLTIEFNHLKEEMMTAQSTANNLQKQINVYEETIKSSSLKQVINEETIEELRKTEKKLKGALDEVKLQSDVKLQENHEILKKERDNFKKEFETLQRQLNDESTKTITDLQSRLHMAQTGKNEVERRLVIVKEQLDDRNASYENLKKEFENLKMQFENMQESYEREVDKLKNNLEMIEQQRTVDASAWDDDLQKMRTEMDEAEKKWRKEKNELEVNCQERIMIEEKLNEEIQELNGRYESEREMVNYLRNELDQREEITKGQLETFDNERQQWSLKIRSAESERRRTEADTEIVRSKYAELENSLDDLQKRFTSKVNYCNEMETELNKLKEELKKKGDSESALKVRVEDLQRQLDELSSQRDRLRALVNESTTESTGIITLYICMMALHYKNQLRAEITDKNKQLASLTDSKSELQKVHNSLLRDLESERQKNMEMEANLKRIRIENEKLLRDIRQVQESSTRKVESSKSALEDVVENCRTVARAKSDVMREKDAINNELISLRDRLKKIDEKRIEAECRLSKSETNCQRLQQLLNEYEENARRMLTSAHKADAESRLNNCRQLLLSQEEAVNVKNHELKGFKSRIMTFELHSREKDAKINALNEQIGSLKTELIAMEEEHKSWKASEALWEDERIRLNQLQKRTVEELEKYRSELNALKNINSNLSTQLADSEHASAVAQRQCTELTKAVNDYRKSLLQLQIRSKEQLQGHTHPAATARSSSICTNEIEEIRNRNVNASRKIAELQEEIRKLTTDKACAQDRLNALEKFETDHRTLQGGMRRELELLMADKVRLTNEVDDLKRRLLRTETERRELDANRARLERERCALKSHIETLSQLEKENGGRALVEISTQKRLLEGQLQHLTHEKREVNMTYLLHIGKFYGLFFFLKFSSFNAFIFLKLEQIYEEREKGYMQKMRMFESKIAILHEQLEDERKRRRDFVERAVANERDIGELRLGLDESIASLQRLTIHQTPLKRKRSSSVAIVRTTSNNNRNVSSHNSRQFQQSYHCTTSK</sequence>
<dbReference type="EMBL" id="UYRR01030991">
    <property type="protein sequence ID" value="VDK42643.1"/>
    <property type="molecule type" value="Genomic_DNA"/>
</dbReference>
<dbReference type="Proteomes" id="UP000267096">
    <property type="component" value="Unassembled WGS sequence"/>
</dbReference>
<protein>
    <submittedName>
        <fullName evidence="7">DUF4201 domain-containing protein</fullName>
    </submittedName>
</protein>
<evidence type="ECO:0000256" key="2">
    <source>
        <dbReference type="SAM" id="Coils"/>
    </source>
</evidence>
<dbReference type="PANTHER" id="PTHR23159">
    <property type="entry name" value="CENTROSOMAL PROTEIN 2"/>
    <property type="match status" value="1"/>
</dbReference>
<keyword evidence="6" id="KW-1185">Reference proteome</keyword>
<feature type="region of interest" description="Disordered" evidence="3">
    <location>
        <begin position="1799"/>
        <end position="1823"/>
    </location>
</feature>
<feature type="compositionally biased region" description="Polar residues" evidence="3">
    <location>
        <begin position="1812"/>
        <end position="1823"/>
    </location>
</feature>
<evidence type="ECO:0000259" key="4">
    <source>
        <dbReference type="Pfam" id="PF15035"/>
    </source>
</evidence>
<gene>
    <name evidence="5" type="ORF">ASIM_LOCUS10262</name>
</gene>
<dbReference type="Gene3D" id="1.20.5.340">
    <property type="match status" value="1"/>
</dbReference>
<proteinExistence type="predicted"/>
<feature type="domain" description="Rootletin-like coiled-coil" evidence="4">
    <location>
        <begin position="73"/>
        <end position="289"/>
    </location>
</feature>
<evidence type="ECO:0000313" key="7">
    <source>
        <dbReference type="WBParaSite" id="ASIM_0001070401-mRNA-1"/>
    </source>
</evidence>
<evidence type="ECO:0000313" key="6">
    <source>
        <dbReference type="Proteomes" id="UP000267096"/>
    </source>
</evidence>
<dbReference type="PANTHER" id="PTHR23159:SF60">
    <property type="entry name" value="SPINDLE ASSEMBLY ABNORMAL PROTEIN 4"/>
    <property type="match status" value="1"/>
</dbReference>
<evidence type="ECO:0000313" key="5">
    <source>
        <dbReference type="EMBL" id="VDK42643.1"/>
    </source>
</evidence>
<accession>A0A0M3JRY9</accession>
<dbReference type="WBParaSite" id="ASIM_0001070401-mRNA-1">
    <property type="protein sequence ID" value="ASIM_0001070401-mRNA-1"/>
    <property type="gene ID" value="ASIM_0001070401"/>
</dbReference>
<feature type="coiled-coil region" evidence="2">
    <location>
        <begin position="1292"/>
        <end position="1475"/>
    </location>
</feature>
<feature type="coiled-coil region" evidence="2">
    <location>
        <begin position="1535"/>
        <end position="1649"/>
    </location>
</feature>
<feature type="coiled-coil region" evidence="2">
    <location>
        <begin position="449"/>
        <end position="546"/>
    </location>
</feature>
<evidence type="ECO:0000256" key="3">
    <source>
        <dbReference type="SAM" id="MobiDB-lite"/>
    </source>
</evidence>
<feature type="coiled-coil region" evidence="2">
    <location>
        <begin position="212"/>
        <end position="239"/>
    </location>
</feature>
<feature type="coiled-coil region" evidence="2">
    <location>
        <begin position="265"/>
        <end position="322"/>
    </location>
</feature>
<reference evidence="5 6" key="2">
    <citation type="submission" date="2018-11" db="EMBL/GenBank/DDBJ databases">
        <authorList>
            <consortium name="Pathogen Informatics"/>
        </authorList>
    </citation>
    <scope>NUCLEOTIDE SEQUENCE [LARGE SCALE GENOMIC DNA]</scope>
</reference>
<evidence type="ECO:0000256" key="1">
    <source>
        <dbReference type="ARBA" id="ARBA00023054"/>
    </source>
</evidence>
<feature type="coiled-coil region" evidence="2">
    <location>
        <begin position="659"/>
        <end position="1266"/>
    </location>
</feature>
<name>A0A0M3JRY9_ANISI</name>
<feature type="compositionally biased region" description="Low complexity" evidence="3">
    <location>
        <begin position="1799"/>
        <end position="1811"/>
    </location>
</feature>
<dbReference type="OrthoDB" id="3549872at2759"/>
<organism evidence="7">
    <name type="scientific">Anisakis simplex</name>
    <name type="common">Herring worm</name>
    <dbReference type="NCBI Taxonomy" id="6269"/>
    <lineage>
        <taxon>Eukaryota</taxon>
        <taxon>Metazoa</taxon>
        <taxon>Ecdysozoa</taxon>
        <taxon>Nematoda</taxon>
        <taxon>Chromadorea</taxon>
        <taxon>Rhabditida</taxon>
        <taxon>Spirurina</taxon>
        <taxon>Ascaridomorpha</taxon>
        <taxon>Ascaridoidea</taxon>
        <taxon>Anisakidae</taxon>
        <taxon>Anisakis</taxon>
        <taxon>Anisakis simplex complex</taxon>
    </lineage>
</organism>
<dbReference type="InterPro" id="IPR055167">
    <property type="entry name" value="Rootletin-like_CC"/>
</dbReference>
<dbReference type="Pfam" id="PF15035">
    <property type="entry name" value="Rootletin"/>
    <property type="match status" value="1"/>
</dbReference>